<feature type="transmembrane region" description="Helical" evidence="7">
    <location>
        <begin position="771"/>
        <end position="794"/>
    </location>
</feature>
<keyword evidence="4 7" id="KW-1133">Transmembrane helix</keyword>
<evidence type="ECO:0000313" key="11">
    <source>
        <dbReference type="Proteomes" id="UP000264702"/>
    </source>
</evidence>
<dbReference type="Pfam" id="PF12704">
    <property type="entry name" value="MacB_PCD"/>
    <property type="match status" value="2"/>
</dbReference>
<dbReference type="InterPro" id="IPR047928">
    <property type="entry name" value="Perm_prefix_1"/>
</dbReference>
<evidence type="ECO:0008006" key="12">
    <source>
        <dbReference type="Google" id="ProtNLM"/>
    </source>
</evidence>
<evidence type="ECO:0000256" key="6">
    <source>
        <dbReference type="ARBA" id="ARBA00038076"/>
    </source>
</evidence>
<sequence>MSRLSHFFPRRRMYDDLSEEIRQHLEEKVESLIVDGLSREDAGHQARREFGNAALMEERSREVWLRPWIESLRADVRFALRQIGKSPGFALTAILTLALGIGANTGIFTLVHALLLEDLPVPEPGRLTQVDLHINSPNGDAWDAPMNFTFLESIRRHATSFSGIFGWSAQDFALEESTGSHLFAGAFVTGNAFETLGLHPAAGRMLAPADDQPGGGPDGWAAVISYRFWKQHDNADLSVIGSHVNLAGHSVTIVGVAPEGFEGVIDGARPDFYLPLSFEPAARGAESRLHLPGGLWLMLWGRRKPGVSLAAASAEMHTIFHAVVDETLPPQVRHSPVVEHATFVARPGGTGWNDMRVTYTRPLLLLQILVGVVLLVCCINLAGLSLARTASRQHEFATRGALGAGRLRLMQQLLVESLLLALCGGAFAILLAWLIDRGLLQFLPDSQGAQTLSVHPELSILLFTGACAVVCALLCGIAPAWAAGRVSIESVLRRSGQNTTGRIGFTGRSFVPLQAALTLALVVIAAMLATTVTRLRASHPGFHIENALLAGAHFDQLPQKDADLAALYRRMTARLEQMPGMEDASVVDRPPLIGFAHMGAFDAADAPPERYHTYKYQINDVGAHFFAAFGTHILAGRDFANDGNDQKDCILNRSAAAAIFGGRPVLGQTVREFNGSMDTGKTATRDCQVIGIVEDAKYVNLRDTPPPTVYYPITAATENLDSLTFVLHAGTLSEGRNAWHRVLHEIAPSTPEAEPIAVSVQLDNSIVRERLLSMLSAFFAALTLLLSGIGIYGLMASSVARRTTEIGVRMALGSTRAGIFILMLRRVTALLLPGILLGGCLAWFAARSIRSFLFDVNPGSPALFAAAIVLLALCGFSAAMLPARRAASVDPMQALRAE</sequence>
<proteinExistence type="inferred from homology"/>
<dbReference type="NCBIfam" id="TIGR03434">
    <property type="entry name" value="ADOP"/>
    <property type="match status" value="1"/>
</dbReference>
<protein>
    <recommendedName>
        <fullName evidence="12">ABC transporter permease</fullName>
    </recommendedName>
</protein>
<dbReference type="GO" id="GO:0022857">
    <property type="term" value="F:transmembrane transporter activity"/>
    <property type="evidence" value="ECO:0007669"/>
    <property type="project" value="TreeGrafter"/>
</dbReference>
<feature type="transmembrane region" description="Helical" evidence="7">
    <location>
        <begin position="460"/>
        <end position="484"/>
    </location>
</feature>
<evidence type="ECO:0000256" key="1">
    <source>
        <dbReference type="ARBA" id="ARBA00004651"/>
    </source>
</evidence>
<dbReference type="InterPro" id="IPR025857">
    <property type="entry name" value="MacB_PCD"/>
</dbReference>
<feature type="domain" description="MacB-like periplasmic core" evidence="9">
    <location>
        <begin position="91"/>
        <end position="317"/>
    </location>
</feature>
<accession>A0A372IPP8</accession>
<dbReference type="AlphaFoldDB" id="A0A372IPP8"/>
<organism evidence="10 11">
    <name type="scientific">Paracidobacterium acidisoli</name>
    <dbReference type="NCBI Taxonomy" id="2303751"/>
    <lineage>
        <taxon>Bacteria</taxon>
        <taxon>Pseudomonadati</taxon>
        <taxon>Acidobacteriota</taxon>
        <taxon>Terriglobia</taxon>
        <taxon>Terriglobales</taxon>
        <taxon>Acidobacteriaceae</taxon>
        <taxon>Paracidobacterium</taxon>
    </lineage>
</organism>
<feature type="domain" description="ABC3 transporter permease C-terminal" evidence="8">
    <location>
        <begin position="369"/>
        <end position="486"/>
    </location>
</feature>
<dbReference type="NCBIfam" id="NF038403">
    <property type="entry name" value="perm_prefix_1"/>
    <property type="match status" value="1"/>
</dbReference>
<dbReference type="Proteomes" id="UP000264702">
    <property type="component" value="Unassembled WGS sequence"/>
</dbReference>
<feature type="transmembrane region" description="Helical" evidence="7">
    <location>
        <begin position="364"/>
        <end position="387"/>
    </location>
</feature>
<evidence type="ECO:0000256" key="3">
    <source>
        <dbReference type="ARBA" id="ARBA00022692"/>
    </source>
</evidence>
<feature type="transmembrane region" description="Helical" evidence="7">
    <location>
        <begin position="413"/>
        <end position="435"/>
    </location>
</feature>
<evidence type="ECO:0000256" key="5">
    <source>
        <dbReference type="ARBA" id="ARBA00023136"/>
    </source>
</evidence>
<evidence type="ECO:0000256" key="2">
    <source>
        <dbReference type="ARBA" id="ARBA00022475"/>
    </source>
</evidence>
<comment type="subcellular location">
    <subcellularLocation>
        <location evidence="1">Cell membrane</location>
        <topology evidence="1">Multi-pass membrane protein</topology>
    </subcellularLocation>
</comment>
<dbReference type="InterPro" id="IPR003838">
    <property type="entry name" value="ABC3_permease_C"/>
</dbReference>
<evidence type="ECO:0000313" key="10">
    <source>
        <dbReference type="EMBL" id="RFU16940.1"/>
    </source>
</evidence>
<dbReference type="PANTHER" id="PTHR30572">
    <property type="entry name" value="MEMBRANE COMPONENT OF TRANSPORTER-RELATED"/>
    <property type="match status" value="1"/>
</dbReference>
<feature type="transmembrane region" description="Helical" evidence="7">
    <location>
        <begin position="830"/>
        <end position="849"/>
    </location>
</feature>
<dbReference type="EMBL" id="QVQT01000003">
    <property type="protein sequence ID" value="RFU16940.1"/>
    <property type="molecule type" value="Genomic_DNA"/>
</dbReference>
<keyword evidence="11" id="KW-1185">Reference proteome</keyword>
<evidence type="ECO:0000259" key="9">
    <source>
        <dbReference type="Pfam" id="PF12704"/>
    </source>
</evidence>
<keyword evidence="5 7" id="KW-0472">Membrane</keyword>
<comment type="similarity">
    <text evidence="6">Belongs to the ABC-4 integral membrane protein family.</text>
</comment>
<reference evidence="10 11" key="1">
    <citation type="submission" date="2018-08" db="EMBL/GenBank/DDBJ databases">
        <title>Acidipila sp. 4G-K13, an acidobacterium isolated from forest soil.</title>
        <authorList>
            <person name="Gao Z.-H."/>
            <person name="Qiu L.-H."/>
        </authorList>
    </citation>
    <scope>NUCLEOTIDE SEQUENCE [LARGE SCALE GENOMIC DNA]</scope>
    <source>
        <strain evidence="10 11">4G-K13</strain>
    </source>
</reference>
<comment type="caution">
    <text evidence="10">The sequence shown here is derived from an EMBL/GenBank/DDBJ whole genome shotgun (WGS) entry which is preliminary data.</text>
</comment>
<name>A0A372IPP8_9BACT</name>
<evidence type="ECO:0000256" key="7">
    <source>
        <dbReference type="SAM" id="Phobius"/>
    </source>
</evidence>
<keyword evidence="2" id="KW-1003">Cell membrane</keyword>
<dbReference type="InterPro" id="IPR017800">
    <property type="entry name" value="ADOP"/>
</dbReference>
<gene>
    <name evidence="10" type="ORF">D0Y96_09415</name>
</gene>
<evidence type="ECO:0000259" key="8">
    <source>
        <dbReference type="Pfam" id="PF02687"/>
    </source>
</evidence>
<dbReference type="GO" id="GO:0005886">
    <property type="term" value="C:plasma membrane"/>
    <property type="evidence" value="ECO:0007669"/>
    <property type="project" value="UniProtKB-SubCell"/>
</dbReference>
<feature type="domain" description="MacB-like periplasmic core" evidence="9">
    <location>
        <begin position="606"/>
        <end position="721"/>
    </location>
</feature>
<dbReference type="InterPro" id="IPR050250">
    <property type="entry name" value="Macrolide_Exporter_MacB"/>
</dbReference>
<feature type="transmembrane region" description="Helical" evidence="7">
    <location>
        <begin position="861"/>
        <end position="883"/>
    </location>
</feature>
<feature type="transmembrane region" description="Helical" evidence="7">
    <location>
        <begin position="89"/>
        <end position="115"/>
    </location>
</feature>
<dbReference type="OrthoDB" id="101289at2"/>
<dbReference type="Pfam" id="PF02687">
    <property type="entry name" value="FtsX"/>
    <property type="match status" value="2"/>
</dbReference>
<keyword evidence="3 7" id="KW-0812">Transmembrane</keyword>
<dbReference type="PANTHER" id="PTHR30572:SF4">
    <property type="entry name" value="ABC TRANSPORTER PERMEASE YTRF"/>
    <property type="match status" value="1"/>
</dbReference>
<dbReference type="RefSeq" id="WP_117299110.1">
    <property type="nucleotide sequence ID" value="NZ_QVQT02000003.1"/>
</dbReference>
<feature type="domain" description="ABC3 transporter permease C-terminal" evidence="8">
    <location>
        <begin position="778"/>
        <end position="891"/>
    </location>
</feature>
<evidence type="ECO:0000256" key="4">
    <source>
        <dbReference type="ARBA" id="ARBA00022989"/>
    </source>
</evidence>
<feature type="transmembrane region" description="Helical" evidence="7">
    <location>
        <begin position="505"/>
        <end position="529"/>
    </location>
</feature>